<accession>A0A2N5SJ12</accession>
<dbReference type="InterPro" id="IPR011010">
    <property type="entry name" value="DNA_brk_join_enz"/>
</dbReference>
<dbReference type="InterPro" id="IPR013762">
    <property type="entry name" value="Integrase-like_cat_sf"/>
</dbReference>
<sequence length="240" mass="27102">MLQLSAKEDTDRLQKGQKGAVKIGHLVFLVECLWGGTPEEKAILDLVLTAFWSMARLGELTYWKNSGPPKEKGELLVQDVAFRLSRSGDPRALITPREAKTSKLGEEQMLQLLHQNNLLCPVMAVRRRISEARSPTNTLLGFYLQDGTRYNLTKSWVRHVLQGAWKKGNYEGISGHSFRVGGASLRFALDIPVEEIMKLGCWVLDCYKLYIQEYTKAEVKETKALLAQLEACWCNANQTC</sequence>
<dbReference type="PANTHER" id="PTHR34605">
    <property type="entry name" value="PHAGE_INTEGRASE DOMAIN-CONTAINING PROTEIN"/>
    <property type="match status" value="1"/>
</dbReference>
<dbReference type="GO" id="GO:0015074">
    <property type="term" value="P:DNA integration"/>
    <property type="evidence" value="ECO:0007669"/>
    <property type="project" value="InterPro"/>
</dbReference>
<keyword evidence="3" id="KW-1185">Reference proteome</keyword>
<reference evidence="2 3" key="1">
    <citation type="submission" date="2017-11" db="EMBL/GenBank/DDBJ databases">
        <title>De novo assembly and phasing of dikaryotic genomes from two isolates of Puccinia coronata f. sp. avenae, the causal agent of oat crown rust.</title>
        <authorList>
            <person name="Miller M.E."/>
            <person name="Zhang Y."/>
            <person name="Omidvar V."/>
            <person name="Sperschneider J."/>
            <person name="Schwessinger B."/>
            <person name="Raley C."/>
            <person name="Palmer J.M."/>
            <person name="Garnica D."/>
            <person name="Upadhyaya N."/>
            <person name="Rathjen J."/>
            <person name="Taylor J.M."/>
            <person name="Park R.F."/>
            <person name="Dodds P.N."/>
            <person name="Hirsch C.D."/>
            <person name="Kianian S.F."/>
            <person name="Figueroa M."/>
        </authorList>
    </citation>
    <scope>NUCLEOTIDE SEQUENCE [LARGE SCALE GENOMIC DNA]</scope>
    <source>
        <strain evidence="2">12NC29</strain>
    </source>
</reference>
<comment type="caution">
    <text evidence="2">The sequence shown here is derived from an EMBL/GenBank/DDBJ whole genome shotgun (WGS) entry which is preliminary data.</text>
</comment>
<name>A0A2N5SJ12_9BASI</name>
<dbReference type="PANTHER" id="PTHR34605:SF3">
    <property type="entry name" value="P CELL-TYPE AGGLUTINATION PROTEIN MAP4-LIKE-RELATED"/>
    <property type="match status" value="1"/>
</dbReference>
<dbReference type="Gene3D" id="1.10.443.10">
    <property type="entry name" value="Intergrase catalytic core"/>
    <property type="match status" value="1"/>
</dbReference>
<evidence type="ECO:0000313" key="2">
    <source>
        <dbReference type="EMBL" id="PLW13237.1"/>
    </source>
</evidence>
<evidence type="ECO:0008006" key="4">
    <source>
        <dbReference type="Google" id="ProtNLM"/>
    </source>
</evidence>
<evidence type="ECO:0000256" key="1">
    <source>
        <dbReference type="ARBA" id="ARBA00023172"/>
    </source>
</evidence>
<gene>
    <name evidence="2" type="ORF">PCANC_18026</name>
</gene>
<dbReference type="EMBL" id="PGCJ01000956">
    <property type="protein sequence ID" value="PLW13237.1"/>
    <property type="molecule type" value="Genomic_DNA"/>
</dbReference>
<evidence type="ECO:0000313" key="3">
    <source>
        <dbReference type="Proteomes" id="UP000235388"/>
    </source>
</evidence>
<keyword evidence="1" id="KW-0233">DNA recombination</keyword>
<dbReference type="SUPFAM" id="SSF56349">
    <property type="entry name" value="DNA breaking-rejoining enzymes"/>
    <property type="match status" value="1"/>
</dbReference>
<dbReference type="InterPro" id="IPR052925">
    <property type="entry name" value="Phage_Integrase-like_Recomb"/>
</dbReference>
<dbReference type="OrthoDB" id="2503678at2759"/>
<organism evidence="2 3">
    <name type="scientific">Puccinia coronata f. sp. avenae</name>
    <dbReference type="NCBI Taxonomy" id="200324"/>
    <lineage>
        <taxon>Eukaryota</taxon>
        <taxon>Fungi</taxon>
        <taxon>Dikarya</taxon>
        <taxon>Basidiomycota</taxon>
        <taxon>Pucciniomycotina</taxon>
        <taxon>Pucciniomycetes</taxon>
        <taxon>Pucciniales</taxon>
        <taxon>Pucciniaceae</taxon>
        <taxon>Puccinia</taxon>
    </lineage>
</organism>
<protein>
    <recommendedName>
        <fullName evidence="4">Tyr recombinase domain-containing protein</fullName>
    </recommendedName>
</protein>
<dbReference type="GO" id="GO:0006310">
    <property type="term" value="P:DNA recombination"/>
    <property type="evidence" value="ECO:0007669"/>
    <property type="project" value="UniProtKB-KW"/>
</dbReference>
<dbReference type="Proteomes" id="UP000235388">
    <property type="component" value="Unassembled WGS sequence"/>
</dbReference>
<dbReference type="GO" id="GO:0003677">
    <property type="term" value="F:DNA binding"/>
    <property type="evidence" value="ECO:0007669"/>
    <property type="project" value="InterPro"/>
</dbReference>
<proteinExistence type="predicted"/>
<dbReference type="AlphaFoldDB" id="A0A2N5SJ12"/>